<gene>
    <name evidence="5" type="ORF">EHS15_15490</name>
</gene>
<keyword evidence="3" id="KW-0804">Transcription</keyword>
<dbReference type="SUPFAM" id="SSF55136">
    <property type="entry name" value="Probable bacterial effector-binding domain"/>
    <property type="match status" value="1"/>
</dbReference>
<dbReference type="EMBL" id="RQHW01000047">
    <property type="protein sequence ID" value="TGN18831.1"/>
    <property type="molecule type" value="Genomic_DNA"/>
</dbReference>
<sequence length="274" mass="31816">MEQNLEGQFGLNQIAFFSNLSPWHFHRFFKKHQKENVQNYIKRLKIEKAAYELKISDFPILEIAMEAGYESNEAFTRAFKRYMGATPSQYRSKLKKTNKPKVNLKGLVFPEGIQQKEFRKKEIAPFEIVYVRHIGSYSDLPGPLSDSKEVKLLLTFINTISSLPENHKWVGISLDDPNISPEDKIRFDLGITVGNKIHSVPHLGKQTVTGGKYLQVRYRGSYTNLPSIYEFLMQDYIPAEKIHLRNSPPFEIYMNPLGKEKEEKITDIYLPIQK</sequence>
<dbReference type="PROSITE" id="PS00041">
    <property type="entry name" value="HTH_ARAC_FAMILY_1"/>
    <property type="match status" value="1"/>
</dbReference>
<protein>
    <submittedName>
        <fullName evidence="5">AraC family transcriptional regulator</fullName>
    </submittedName>
</protein>
<dbReference type="InterPro" id="IPR018060">
    <property type="entry name" value="HTH_AraC"/>
</dbReference>
<evidence type="ECO:0000256" key="1">
    <source>
        <dbReference type="ARBA" id="ARBA00023015"/>
    </source>
</evidence>
<comment type="caution">
    <text evidence="5">The sequence shown here is derived from an EMBL/GenBank/DDBJ whole genome shotgun (WGS) entry which is preliminary data.</text>
</comment>
<dbReference type="GO" id="GO:0003700">
    <property type="term" value="F:DNA-binding transcription factor activity"/>
    <property type="evidence" value="ECO:0007669"/>
    <property type="project" value="InterPro"/>
</dbReference>
<dbReference type="Gene3D" id="3.20.80.10">
    <property type="entry name" value="Regulatory factor, effector binding domain"/>
    <property type="match status" value="1"/>
</dbReference>
<dbReference type="GO" id="GO:0043565">
    <property type="term" value="F:sequence-specific DNA binding"/>
    <property type="evidence" value="ECO:0007669"/>
    <property type="project" value="InterPro"/>
</dbReference>
<evidence type="ECO:0000313" key="5">
    <source>
        <dbReference type="EMBL" id="TGN18831.1"/>
    </source>
</evidence>
<dbReference type="Gene3D" id="1.10.10.60">
    <property type="entry name" value="Homeodomain-like"/>
    <property type="match status" value="2"/>
</dbReference>
<dbReference type="InterPro" id="IPR011256">
    <property type="entry name" value="Reg_factor_effector_dom_sf"/>
</dbReference>
<dbReference type="OrthoDB" id="5337216at2"/>
<evidence type="ECO:0000256" key="2">
    <source>
        <dbReference type="ARBA" id="ARBA00023125"/>
    </source>
</evidence>
<dbReference type="PANTHER" id="PTHR40055">
    <property type="entry name" value="TRANSCRIPTIONAL REGULATOR YGIV-RELATED"/>
    <property type="match status" value="1"/>
</dbReference>
<dbReference type="PRINTS" id="PR00032">
    <property type="entry name" value="HTHARAC"/>
</dbReference>
<dbReference type="InterPro" id="IPR018062">
    <property type="entry name" value="HTH_AraC-typ_CS"/>
</dbReference>
<keyword evidence="6" id="KW-1185">Reference proteome</keyword>
<name>A0A4R9LYY8_9LEPT</name>
<dbReference type="InterPro" id="IPR029442">
    <property type="entry name" value="GyrI-like"/>
</dbReference>
<dbReference type="SMART" id="SM00342">
    <property type="entry name" value="HTH_ARAC"/>
    <property type="match status" value="1"/>
</dbReference>
<dbReference type="SMART" id="SM00871">
    <property type="entry name" value="AraC_E_bind"/>
    <property type="match status" value="1"/>
</dbReference>
<keyword evidence="1" id="KW-0805">Transcription regulation</keyword>
<dbReference type="PROSITE" id="PS01124">
    <property type="entry name" value="HTH_ARAC_FAMILY_2"/>
    <property type="match status" value="1"/>
</dbReference>
<reference evidence="5" key="1">
    <citation type="journal article" date="2019" name="PLoS Negl. Trop. Dis.">
        <title>Revisiting the worldwide diversity of Leptospira species in the environment.</title>
        <authorList>
            <person name="Vincent A.T."/>
            <person name="Schiettekatte O."/>
            <person name="Bourhy P."/>
            <person name="Veyrier F.J."/>
            <person name="Picardeau M."/>
        </authorList>
    </citation>
    <scope>NUCLEOTIDE SEQUENCE [LARGE SCALE GENOMIC DNA]</scope>
    <source>
        <strain evidence="5">201300427</strain>
    </source>
</reference>
<dbReference type="SUPFAM" id="SSF46689">
    <property type="entry name" value="Homeodomain-like"/>
    <property type="match status" value="2"/>
</dbReference>
<dbReference type="Pfam" id="PF06445">
    <property type="entry name" value="GyrI-like"/>
    <property type="match status" value="1"/>
</dbReference>
<dbReference type="Pfam" id="PF12833">
    <property type="entry name" value="HTH_18"/>
    <property type="match status" value="1"/>
</dbReference>
<accession>A0A4R9LYY8</accession>
<dbReference type="InterPro" id="IPR009057">
    <property type="entry name" value="Homeodomain-like_sf"/>
</dbReference>
<dbReference type="InterPro" id="IPR050908">
    <property type="entry name" value="SmbC-like"/>
</dbReference>
<dbReference type="InterPro" id="IPR010499">
    <property type="entry name" value="AraC_E-bd"/>
</dbReference>
<proteinExistence type="predicted"/>
<dbReference type="InterPro" id="IPR020449">
    <property type="entry name" value="Tscrpt_reg_AraC-type_HTH"/>
</dbReference>
<dbReference type="PANTHER" id="PTHR40055:SF1">
    <property type="entry name" value="TRANSCRIPTIONAL REGULATOR YGIV-RELATED"/>
    <property type="match status" value="1"/>
</dbReference>
<dbReference type="AlphaFoldDB" id="A0A4R9LYY8"/>
<dbReference type="Proteomes" id="UP000298058">
    <property type="component" value="Unassembled WGS sequence"/>
</dbReference>
<evidence type="ECO:0000259" key="4">
    <source>
        <dbReference type="PROSITE" id="PS01124"/>
    </source>
</evidence>
<organism evidence="5 6">
    <name type="scientific">Leptospira idonii</name>
    <dbReference type="NCBI Taxonomy" id="1193500"/>
    <lineage>
        <taxon>Bacteria</taxon>
        <taxon>Pseudomonadati</taxon>
        <taxon>Spirochaetota</taxon>
        <taxon>Spirochaetia</taxon>
        <taxon>Leptospirales</taxon>
        <taxon>Leptospiraceae</taxon>
        <taxon>Leptospira</taxon>
    </lineage>
</organism>
<evidence type="ECO:0000256" key="3">
    <source>
        <dbReference type="ARBA" id="ARBA00023163"/>
    </source>
</evidence>
<evidence type="ECO:0000313" key="6">
    <source>
        <dbReference type="Proteomes" id="UP000298058"/>
    </source>
</evidence>
<feature type="domain" description="HTH araC/xylS-type" evidence="4">
    <location>
        <begin position="1"/>
        <end position="93"/>
    </location>
</feature>
<keyword evidence="2" id="KW-0238">DNA-binding</keyword>